<feature type="binding site" evidence="5">
    <location>
        <begin position="230"/>
        <end position="237"/>
    </location>
    <ligand>
        <name>ATP</name>
        <dbReference type="ChEBI" id="CHEBI:30616"/>
    </ligand>
</feature>
<dbReference type="EMBL" id="JXSU01000008">
    <property type="protein sequence ID" value="KIS22231.1"/>
    <property type="molecule type" value="Genomic_DNA"/>
</dbReference>
<keyword evidence="2 5" id="KW-0378">Hydrolase</keyword>
<dbReference type="InterPro" id="IPR027417">
    <property type="entry name" value="P-loop_NTPase"/>
</dbReference>
<reference evidence="8 9" key="1">
    <citation type="submission" date="2014-06" db="EMBL/GenBank/DDBJ databases">
        <title>Genome characterization of distinct group I Clostridium botulinum lineages.</title>
        <authorList>
            <person name="Giordani F."/>
            <person name="Anselmo A."/>
            <person name="Fillo S."/>
            <person name="Palozzi A.M."/>
            <person name="Fortunato A."/>
            <person name="Gentile B."/>
            <person name="Ciammaruconi A."/>
            <person name="Anniballi F."/>
            <person name="De Medici D."/>
            <person name="Lista F."/>
        </authorList>
    </citation>
    <scope>NUCLEOTIDE SEQUENCE [LARGE SCALE GENOMIC DNA]</scope>
    <source>
        <strain evidence="8 9">B2 450</strain>
    </source>
</reference>
<dbReference type="GO" id="GO:0005829">
    <property type="term" value="C:cytosol"/>
    <property type="evidence" value="ECO:0007669"/>
    <property type="project" value="TreeGrafter"/>
</dbReference>
<evidence type="ECO:0000313" key="9">
    <source>
        <dbReference type="Proteomes" id="UP000032250"/>
    </source>
</evidence>
<evidence type="ECO:0000313" key="8">
    <source>
        <dbReference type="EMBL" id="KIS22231.1"/>
    </source>
</evidence>
<accession>A0A0D1BTZ5</accession>
<dbReference type="SUPFAM" id="SSF52540">
    <property type="entry name" value="P-loop containing nucleoside triphosphate hydrolases"/>
    <property type="match status" value="1"/>
</dbReference>
<dbReference type="HOGENOM" id="CLU_010312_4_0_9"/>
<feature type="domain" description="UvrD-like helicase ATP-binding" evidence="7">
    <location>
        <begin position="209"/>
        <end position="565"/>
    </location>
</feature>
<keyword evidence="4 5" id="KW-0067">ATP-binding</keyword>
<dbReference type="AlphaFoldDB" id="A0A0D1BTZ5"/>
<dbReference type="GO" id="GO:0043138">
    <property type="term" value="F:3'-5' DNA helicase activity"/>
    <property type="evidence" value="ECO:0007669"/>
    <property type="project" value="TreeGrafter"/>
</dbReference>
<dbReference type="PANTHER" id="PTHR11070:SF17">
    <property type="entry name" value="DNA HELICASE IV"/>
    <property type="match status" value="1"/>
</dbReference>
<dbReference type="OrthoDB" id="9787585at2"/>
<dbReference type="InterPro" id="IPR000212">
    <property type="entry name" value="DNA_helicase_UvrD/REP"/>
</dbReference>
<evidence type="ECO:0000256" key="6">
    <source>
        <dbReference type="SAM" id="Coils"/>
    </source>
</evidence>
<evidence type="ECO:0000256" key="3">
    <source>
        <dbReference type="ARBA" id="ARBA00022806"/>
    </source>
</evidence>
<proteinExistence type="predicted"/>
<dbReference type="Gene3D" id="3.40.50.300">
    <property type="entry name" value="P-loop containing nucleotide triphosphate hydrolases"/>
    <property type="match status" value="3"/>
</dbReference>
<dbReference type="RefSeq" id="WP_003483186.1">
    <property type="nucleotide sequence ID" value="NZ_JXSU01000008.1"/>
</dbReference>
<dbReference type="GO" id="GO:0016787">
    <property type="term" value="F:hydrolase activity"/>
    <property type="evidence" value="ECO:0007669"/>
    <property type="project" value="UniProtKB-UniRule"/>
</dbReference>
<dbReference type="GO" id="GO:0005524">
    <property type="term" value="F:ATP binding"/>
    <property type="evidence" value="ECO:0007669"/>
    <property type="project" value="UniProtKB-UniRule"/>
</dbReference>
<keyword evidence="3 5" id="KW-0347">Helicase</keyword>
<dbReference type="GO" id="GO:0000725">
    <property type="term" value="P:recombinational repair"/>
    <property type="evidence" value="ECO:0007669"/>
    <property type="project" value="TreeGrafter"/>
</dbReference>
<evidence type="ECO:0000256" key="2">
    <source>
        <dbReference type="ARBA" id="ARBA00022801"/>
    </source>
</evidence>
<organism evidence="8 9">
    <name type="scientific">Clostridium botulinum B2 450</name>
    <dbReference type="NCBI Taxonomy" id="1379739"/>
    <lineage>
        <taxon>Bacteria</taxon>
        <taxon>Bacillati</taxon>
        <taxon>Bacillota</taxon>
        <taxon>Clostridia</taxon>
        <taxon>Eubacteriales</taxon>
        <taxon>Clostridiaceae</taxon>
        <taxon>Clostridium</taxon>
    </lineage>
</organism>
<evidence type="ECO:0000256" key="4">
    <source>
        <dbReference type="ARBA" id="ARBA00022840"/>
    </source>
</evidence>
<protein>
    <submittedName>
        <fullName evidence="8">ATP-dependent DNA helicase</fullName>
    </submittedName>
</protein>
<sequence>MDNNQINNSIDKYIELSMEREYLDFIIDKVRKETGIYLDKRKDIVKDIVEYRKEFLEEDKNDEDKVAEYFDHERYLKEKLYGFIDKKLKELTVLEQNPYFGKVNFVDEGDEDSIYIGRYGFLETGNYKPFIVDWRAPICQIFYQGKLGNIAYESPEGKIEVDVKSKRQYVIRKGILKGMFDSVLDVKDEVLQMILSENTKEKLKDIVMTIQEEQDNLIRQPKNKSMIVNGVAGSGKTTIALHRVAYLLYNYRNQIQDKVLILGPNNIFVDYISEVLPSLGENGVKQTTFKDFIEDLLPVNNFLEYDNYIKRFIQKDNKFIEDITYKQSKAYMEDLDSFMEELEQNIFITEDVVLMDEVAIDKKEIDEMLYSYYKYMPLFKRSKKVKRIVFSKIRDVRNKKVYEIQRQYEEEIKKLSEEELQLNKNNLEFERKNNIRNIVKKSMEVKKSLVWLDNPQVLDIYNEFNNNKKLTVDDIIAILYLKIKLEGLRYKTEIKHIVIDEAQDYSFLQFVVLKELTDCQSITIVGDVNQRTLPCKDEVPMLCLDSVFDRVDVEYFNLDKSYRSTKEIMEYANKYLKTNKIVPLVREGEPVKEVIVKNTDEVIDKVNYYLSYLENKGYESIAIITTTLEQGKVIGTELKKQMYINLIERENIIYSGGKIIIPSYLSKGLEFDATILILDDSNVGENLKYIMATRALHEMIVVHKKDEKL</sequence>
<evidence type="ECO:0000256" key="1">
    <source>
        <dbReference type="ARBA" id="ARBA00022741"/>
    </source>
</evidence>
<gene>
    <name evidence="8" type="ORF">N495_17390</name>
</gene>
<name>A0A0D1BTZ5_CLOBO</name>
<dbReference type="PROSITE" id="PS51198">
    <property type="entry name" value="UVRD_HELICASE_ATP_BIND"/>
    <property type="match status" value="1"/>
</dbReference>
<evidence type="ECO:0000256" key="5">
    <source>
        <dbReference type="PROSITE-ProRule" id="PRU00560"/>
    </source>
</evidence>
<comment type="caution">
    <text evidence="8">The sequence shown here is derived from an EMBL/GenBank/DDBJ whole genome shotgun (WGS) entry which is preliminary data.</text>
</comment>
<dbReference type="Pfam" id="PF00580">
    <property type="entry name" value="UvrD-helicase"/>
    <property type="match status" value="1"/>
</dbReference>
<dbReference type="PATRIC" id="fig|1379739.3.peg.3855"/>
<keyword evidence="6" id="KW-0175">Coiled coil</keyword>
<feature type="coiled-coil region" evidence="6">
    <location>
        <begin position="398"/>
        <end position="432"/>
    </location>
</feature>
<keyword evidence="1 5" id="KW-0547">Nucleotide-binding</keyword>
<dbReference type="PANTHER" id="PTHR11070">
    <property type="entry name" value="UVRD / RECB / PCRA DNA HELICASE FAMILY MEMBER"/>
    <property type="match status" value="1"/>
</dbReference>
<evidence type="ECO:0000259" key="7">
    <source>
        <dbReference type="PROSITE" id="PS51198"/>
    </source>
</evidence>
<dbReference type="InterPro" id="IPR014016">
    <property type="entry name" value="UvrD-like_ATP-bd"/>
</dbReference>
<dbReference type="GO" id="GO:0003677">
    <property type="term" value="F:DNA binding"/>
    <property type="evidence" value="ECO:0007669"/>
    <property type="project" value="InterPro"/>
</dbReference>
<dbReference type="Proteomes" id="UP000032250">
    <property type="component" value="Unassembled WGS sequence"/>
</dbReference>